<evidence type="ECO:0000259" key="2">
    <source>
        <dbReference type="PROSITE" id="PS50994"/>
    </source>
</evidence>
<dbReference type="OrthoDB" id="2273864at2759"/>
<dbReference type="PROSITE" id="PS50994">
    <property type="entry name" value="INTEGRASE"/>
    <property type="match status" value="1"/>
</dbReference>
<dbReference type="Gene3D" id="3.30.420.10">
    <property type="entry name" value="Ribonuclease H-like superfamily/Ribonuclease H"/>
    <property type="match status" value="1"/>
</dbReference>
<dbReference type="PANTHER" id="PTHR37984:SF5">
    <property type="entry name" value="PROTEIN NYNRIN-LIKE"/>
    <property type="match status" value="1"/>
</dbReference>
<dbReference type="Proteomes" id="UP000765509">
    <property type="component" value="Unassembled WGS sequence"/>
</dbReference>
<dbReference type="GO" id="GO:0005634">
    <property type="term" value="C:nucleus"/>
    <property type="evidence" value="ECO:0007669"/>
    <property type="project" value="UniProtKB-ARBA"/>
</dbReference>
<feature type="domain" description="Integrase catalytic" evidence="2">
    <location>
        <begin position="1"/>
        <end position="100"/>
    </location>
</feature>
<dbReference type="SUPFAM" id="SSF53098">
    <property type="entry name" value="Ribonuclease H-like"/>
    <property type="match status" value="1"/>
</dbReference>
<evidence type="ECO:0000313" key="4">
    <source>
        <dbReference type="Proteomes" id="UP000765509"/>
    </source>
</evidence>
<dbReference type="GO" id="GO:0015074">
    <property type="term" value="P:DNA integration"/>
    <property type="evidence" value="ECO:0007669"/>
    <property type="project" value="InterPro"/>
</dbReference>
<evidence type="ECO:0000256" key="1">
    <source>
        <dbReference type="ARBA" id="ARBA00022884"/>
    </source>
</evidence>
<reference evidence="3" key="1">
    <citation type="submission" date="2021-03" db="EMBL/GenBank/DDBJ databases">
        <title>Draft genome sequence of rust myrtle Austropuccinia psidii MF-1, a brazilian biotype.</title>
        <authorList>
            <person name="Quecine M.C."/>
            <person name="Pachon D.M.R."/>
            <person name="Bonatelli M.L."/>
            <person name="Correr F.H."/>
            <person name="Franceschini L.M."/>
            <person name="Leite T.F."/>
            <person name="Margarido G.R.A."/>
            <person name="Almeida C.A."/>
            <person name="Ferrarezi J.A."/>
            <person name="Labate C.A."/>
        </authorList>
    </citation>
    <scope>NUCLEOTIDE SEQUENCE</scope>
    <source>
        <strain evidence="3">MF-1</strain>
    </source>
</reference>
<dbReference type="InterPro" id="IPR050951">
    <property type="entry name" value="Retrovirus_Pol_polyprotein"/>
</dbReference>
<keyword evidence="1" id="KW-0694">RNA-binding</keyword>
<name>A0A9Q3EHH4_9BASI</name>
<dbReference type="InterPro" id="IPR012337">
    <property type="entry name" value="RNaseH-like_sf"/>
</dbReference>
<dbReference type="AlphaFoldDB" id="A0A9Q3EHH4"/>
<dbReference type="GO" id="GO:0003723">
    <property type="term" value="F:RNA binding"/>
    <property type="evidence" value="ECO:0007669"/>
    <property type="project" value="UniProtKB-KW"/>
</dbReference>
<accession>A0A9Q3EHH4</accession>
<protein>
    <recommendedName>
        <fullName evidence="2">Integrase catalytic domain-containing protein</fullName>
    </recommendedName>
</protein>
<dbReference type="InterPro" id="IPR001584">
    <property type="entry name" value="Integrase_cat-core"/>
</dbReference>
<comment type="caution">
    <text evidence="3">The sequence shown here is derived from an EMBL/GenBank/DDBJ whole genome shotgun (WGS) entry which is preliminary data.</text>
</comment>
<evidence type="ECO:0000313" key="3">
    <source>
        <dbReference type="EMBL" id="MBW0522436.1"/>
    </source>
</evidence>
<organism evidence="3 4">
    <name type="scientific">Austropuccinia psidii MF-1</name>
    <dbReference type="NCBI Taxonomy" id="1389203"/>
    <lineage>
        <taxon>Eukaryota</taxon>
        <taxon>Fungi</taxon>
        <taxon>Dikarya</taxon>
        <taxon>Basidiomycota</taxon>
        <taxon>Pucciniomycotina</taxon>
        <taxon>Pucciniomycetes</taxon>
        <taxon>Pucciniales</taxon>
        <taxon>Sphaerophragmiaceae</taxon>
        <taxon>Austropuccinia</taxon>
    </lineage>
</organism>
<dbReference type="PANTHER" id="PTHR37984">
    <property type="entry name" value="PROTEIN CBG26694"/>
    <property type="match status" value="1"/>
</dbReference>
<proteinExistence type="predicted"/>
<dbReference type="EMBL" id="AVOT02029546">
    <property type="protein sequence ID" value="MBW0522436.1"/>
    <property type="molecule type" value="Genomic_DNA"/>
</dbReference>
<dbReference type="InterPro" id="IPR036397">
    <property type="entry name" value="RNaseH_sf"/>
</dbReference>
<keyword evidence="4" id="KW-1185">Reference proteome</keyword>
<gene>
    <name evidence="3" type="ORF">O181_062151</name>
</gene>
<sequence length="100" mass="11257">MDTALLIWNEVISHTGLFEKFNSDRDSKFTPALWASLHKLLGTRISFSTAYQPTNNGLAERMIQSLEDMIRILGAHGLELKDSYGFTNDCYTLITGMKLA</sequence>